<proteinExistence type="predicted"/>
<keyword evidence="1" id="KW-0472">Membrane</keyword>
<evidence type="ECO:0000313" key="3">
    <source>
        <dbReference type="Proteomes" id="UP000198823"/>
    </source>
</evidence>
<keyword evidence="1" id="KW-0812">Transmembrane</keyword>
<dbReference type="EMBL" id="FNAR01000001">
    <property type="protein sequence ID" value="SDD84229.1"/>
    <property type="molecule type" value="Genomic_DNA"/>
</dbReference>
<sequence length="133" mass="15335">MEMSKKQTLKAWLKSWLLFLVAVLVILGIPTYYVTFLTPKNSLELYQAIAFAEDFGEAKKLMQKEYEGNFQEEDFEFISGTEDSPKRIGQLSLFEYDEKTFVIMTSPGTSKLEVLAVDELPKDVREYFLQLGP</sequence>
<reference evidence="2 3" key="1">
    <citation type="submission" date="2016-10" db="EMBL/GenBank/DDBJ databases">
        <authorList>
            <person name="de Groot N.N."/>
        </authorList>
    </citation>
    <scope>NUCLEOTIDE SEQUENCE [LARGE SCALE GENOMIC DNA]</scope>
    <source>
        <strain evidence="2 3">CGMCC 1.6762</strain>
    </source>
</reference>
<organism evidence="2 3">
    <name type="scientific">Bhargavaea beijingensis</name>
    <dbReference type="NCBI Taxonomy" id="426756"/>
    <lineage>
        <taxon>Bacteria</taxon>
        <taxon>Bacillati</taxon>
        <taxon>Bacillota</taxon>
        <taxon>Bacilli</taxon>
        <taxon>Bacillales</taxon>
        <taxon>Caryophanaceae</taxon>
        <taxon>Bhargavaea</taxon>
    </lineage>
</organism>
<evidence type="ECO:0000256" key="1">
    <source>
        <dbReference type="SAM" id="Phobius"/>
    </source>
</evidence>
<accession>A0A1G6Y1F9</accession>
<feature type="transmembrane region" description="Helical" evidence="1">
    <location>
        <begin position="12"/>
        <end position="33"/>
    </location>
</feature>
<keyword evidence="1" id="KW-1133">Transmembrane helix</keyword>
<dbReference type="Proteomes" id="UP000198823">
    <property type="component" value="Unassembled WGS sequence"/>
</dbReference>
<gene>
    <name evidence="2" type="ORF">SAMN04488126_101267</name>
</gene>
<dbReference type="AlphaFoldDB" id="A0A1G6Y1F9"/>
<protein>
    <submittedName>
        <fullName evidence="2">Uncharacterized protein</fullName>
    </submittedName>
</protein>
<name>A0A1G6Y1F9_9BACL</name>
<evidence type="ECO:0000313" key="2">
    <source>
        <dbReference type="EMBL" id="SDD84229.1"/>
    </source>
</evidence>